<accession>A0A146K415</accession>
<dbReference type="InterPro" id="IPR017907">
    <property type="entry name" value="Znf_RING_CS"/>
</dbReference>
<evidence type="ECO:0000256" key="3">
    <source>
        <dbReference type="ARBA" id="ARBA00022833"/>
    </source>
</evidence>
<protein>
    <recommendedName>
        <fullName evidence="6">RING-type domain-containing protein</fullName>
    </recommendedName>
</protein>
<evidence type="ECO:0000259" key="6">
    <source>
        <dbReference type="PROSITE" id="PS50089"/>
    </source>
</evidence>
<evidence type="ECO:0000256" key="2">
    <source>
        <dbReference type="ARBA" id="ARBA00022771"/>
    </source>
</evidence>
<dbReference type="EMBL" id="GDID01004974">
    <property type="protein sequence ID" value="JAP91632.1"/>
    <property type="molecule type" value="Transcribed_RNA"/>
</dbReference>
<dbReference type="PROSITE" id="PS00518">
    <property type="entry name" value="ZF_RING_1"/>
    <property type="match status" value="1"/>
</dbReference>
<dbReference type="AlphaFoldDB" id="A0A146K415"/>
<dbReference type="Pfam" id="PF00097">
    <property type="entry name" value="zf-C3HC4"/>
    <property type="match status" value="1"/>
</dbReference>
<evidence type="ECO:0000256" key="4">
    <source>
        <dbReference type="PROSITE-ProRule" id="PRU00175"/>
    </source>
</evidence>
<evidence type="ECO:0000256" key="5">
    <source>
        <dbReference type="SAM" id="MobiDB-lite"/>
    </source>
</evidence>
<dbReference type="InterPro" id="IPR018957">
    <property type="entry name" value="Znf_C3HC4_RING-type"/>
</dbReference>
<evidence type="ECO:0000256" key="1">
    <source>
        <dbReference type="ARBA" id="ARBA00022723"/>
    </source>
</evidence>
<feature type="domain" description="RING-type" evidence="6">
    <location>
        <begin position="465"/>
        <end position="502"/>
    </location>
</feature>
<keyword evidence="1" id="KW-0479">Metal-binding</keyword>
<reference evidence="7" key="1">
    <citation type="submission" date="2015-07" db="EMBL/GenBank/DDBJ databases">
        <title>Adaptation to a free-living lifestyle via gene acquisitions in the diplomonad Trepomonas sp. PC1.</title>
        <authorList>
            <person name="Xu F."/>
            <person name="Jerlstrom-Hultqvist J."/>
            <person name="Kolisko M."/>
            <person name="Simpson A.G.B."/>
            <person name="Roger A.J."/>
            <person name="Svard S.G."/>
            <person name="Andersson J.O."/>
        </authorList>
    </citation>
    <scope>NUCLEOTIDE SEQUENCE</scope>
    <source>
        <strain evidence="7">PC1</strain>
    </source>
</reference>
<feature type="compositionally biased region" description="Basic and acidic residues" evidence="5">
    <location>
        <begin position="8"/>
        <end position="21"/>
    </location>
</feature>
<feature type="non-terminal residue" evidence="7">
    <location>
        <position position="981"/>
    </location>
</feature>
<dbReference type="PROSITE" id="PS50089">
    <property type="entry name" value="ZF_RING_2"/>
    <property type="match status" value="1"/>
</dbReference>
<keyword evidence="3" id="KW-0862">Zinc</keyword>
<feature type="region of interest" description="Disordered" evidence="5">
    <location>
        <begin position="1"/>
        <end position="21"/>
    </location>
</feature>
<evidence type="ECO:0000313" key="7">
    <source>
        <dbReference type="EMBL" id="JAP91632.1"/>
    </source>
</evidence>
<organism evidence="7">
    <name type="scientific">Trepomonas sp. PC1</name>
    <dbReference type="NCBI Taxonomy" id="1076344"/>
    <lineage>
        <taxon>Eukaryota</taxon>
        <taxon>Metamonada</taxon>
        <taxon>Diplomonadida</taxon>
        <taxon>Hexamitidae</taxon>
        <taxon>Hexamitinae</taxon>
        <taxon>Trepomonas</taxon>
    </lineage>
</organism>
<dbReference type="SMART" id="SM00184">
    <property type="entry name" value="RING"/>
    <property type="match status" value="3"/>
</dbReference>
<proteinExistence type="predicted"/>
<sequence>STSNKMIRNKEITNESSRESELGNFANYEEINQSQIFSHKKNKKVENDEEYMYIMTDENGKEILQMNSLDQAELERLQKEGYEIEYIEEEEQVPISEHQITRNRKDQLLLQKIEELIERKINEVIDKTFDRKTIGQETEIQHFIKSKVTQLNVQAELGIQKSPTQKTPEHKILKSLQQMDSVQHLPQNPEIQNQEAQDYDEQVESTKEHQREQNVIKDIVQAPKTEILSMQSPINNSMPLILPRQFDKNQIQEIKKEQLKAQQNLQNRQIQIELEKEQTLKASQKIDQIIQNLQKEQKITFESPQLVSELMNSLRIDDSSFKKTIKSPNQEQTQQNDLQSPRSMIKTESSCGNRLIKQFVCVESSPAKSSKILYNIEIGEPVIKYQKDERSSTKINPHTNLLEKPPLQILSKKKIFVKSMKKFTEMLLMQPKLVELNRKMIEKQQPKQKFEFVNQIEKVPGELICGICLLPFQKCVLLPCGHKFCSSCLFLHKQSSEEARCPEIEFDEFVQKCDGQIDQIQFDQSIDLEVEKYFEQTETEKLNLTCVYQQNVYLITSETLEKVEIMNQNQNLSLQRKEIFEFIPEHMSICLSPKEGQVICKISDPRRIGQSDNFDLLEIKFVQIPQIQFKKQEFYYFIKDFDSYIVAFDYSINESVKLSNISQFVSLMPQFLPRRDFQCCSCNDDYQFQLQCGCNYCLQCMLSLFSKNLPCVNCMHRFKQCDKMQTFYELMKQKTNLFTLYEQKLYLNHFKFYYSNQEILEADWVEPFDNSKLNLQYSTPQNDDFCFCPQKFAFGQVKGSGFVTHSGVFNLKMVHLVKLTLEAPIQNNCAFCFQTPKRTLKLPCGHLACRHCCCVAATQFMNCFSCGQKFEIGKCELIDDEEIDIGQMVSLKERIGFVKKIYGEEAEINFITSNIKINIKELQKIKIKDLERGPGKIVQIRNSKFEGMFGLVIGQQDHKYKVLTEAGVVVEGVKIHFYQVK</sequence>
<name>A0A146K415_9EUKA</name>
<feature type="non-terminal residue" evidence="7">
    <location>
        <position position="1"/>
    </location>
</feature>
<dbReference type="Gene3D" id="3.30.40.10">
    <property type="entry name" value="Zinc/RING finger domain, C3HC4 (zinc finger)"/>
    <property type="match status" value="1"/>
</dbReference>
<dbReference type="InterPro" id="IPR013083">
    <property type="entry name" value="Znf_RING/FYVE/PHD"/>
</dbReference>
<dbReference type="InterPro" id="IPR001841">
    <property type="entry name" value="Znf_RING"/>
</dbReference>
<keyword evidence="2 4" id="KW-0863">Zinc-finger</keyword>
<dbReference type="GO" id="GO:0008270">
    <property type="term" value="F:zinc ion binding"/>
    <property type="evidence" value="ECO:0007669"/>
    <property type="project" value="UniProtKB-KW"/>
</dbReference>
<dbReference type="SUPFAM" id="SSF57850">
    <property type="entry name" value="RING/U-box"/>
    <property type="match status" value="1"/>
</dbReference>
<gene>
    <name evidence="7" type="ORF">TPC1_16696</name>
</gene>